<proteinExistence type="predicted"/>
<name>A0A0G0LKA2_9BACT</name>
<dbReference type="EMBL" id="LBVR01000005">
    <property type="protein sequence ID" value="KKQ92333.1"/>
    <property type="molecule type" value="Genomic_DNA"/>
</dbReference>
<dbReference type="InterPro" id="IPR011604">
    <property type="entry name" value="PDDEXK-like_dom_sf"/>
</dbReference>
<dbReference type="Gene3D" id="3.90.320.10">
    <property type="match status" value="1"/>
</dbReference>
<dbReference type="Pfam" id="PF12705">
    <property type="entry name" value="PDDEXK_1"/>
    <property type="match status" value="1"/>
</dbReference>
<dbReference type="AlphaFoldDB" id="A0A0G0LKA2"/>
<gene>
    <name evidence="2" type="ORF">UT14_C0005G0030</name>
</gene>
<reference evidence="2 3" key="1">
    <citation type="journal article" date="2015" name="Nature">
        <title>rRNA introns, odd ribosomes, and small enigmatic genomes across a large radiation of phyla.</title>
        <authorList>
            <person name="Brown C.T."/>
            <person name="Hug L.A."/>
            <person name="Thomas B.C."/>
            <person name="Sharon I."/>
            <person name="Castelle C.J."/>
            <person name="Singh A."/>
            <person name="Wilkins M.J."/>
            <person name="Williams K.H."/>
            <person name="Banfield J.F."/>
        </authorList>
    </citation>
    <scope>NUCLEOTIDE SEQUENCE [LARGE SCALE GENOMIC DNA]</scope>
</reference>
<dbReference type="Proteomes" id="UP000033841">
    <property type="component" value="Unassembled WGS sequence"/>
</dbReference>
<organism evidence="2 3">
    <name type="scientific">Candidatus Shapirobacteria bacterium GW2011_GWE1_38_92</name>
    <dbReference type="NCBI Taxonomy" id="1618489"/>
    <lineage>
        <taxon>Bacteria</taxon>
        <taxon>Candidatus Shapironibacteriota</taxon>
    </lineage>
</organism>
<comment type="caution">
    <text evidence="2">The sequence shown here is derived from an EMBL/GenBank/DDBJ whole genome shotgun (WGS) entry which is preliminary data.</text>
</comment>
<feature type="domain" description="PD-(D/E)XK endonuclease-like" evidence="1">
    <location>
        <begin position="74"/>
        <end position="238"/>
    </location>
</feature>
<evidence type="ECO:0000313" key="2">
    <source>
        <dbReference type="EMBL" id="KKQ92333.1"/>
    </source>
</evidence>
<evidence type="ECO:0000313" key="3">
    <source>
        <dbReference type="Proteomes" id="UP000033841"/>
    </source>
</evidence>
<protein>
    <recommendedName>
        <fullName evidence="1">PD-(D/E)XK endonuclease-like domain-containing protein</fullName>
    </recommendedName>
</protein>
<sequence length="244" mass="28576">MHPSYKGVYKPEESKFYQISRSKIEDFVKCPKCFYLDRRLGVGRPSMPGYTLNSAVDELLKKEFDLLRKNGQTHELMEQYGIDAIPYQDDRMDTWRANFTGISVDHEPTKFHVFGAVDDVWINPAGEFYIVDYKSTSTQKEISLEDQYKQGYKRQMDFYQWLFRQNGFKVSNRGFFVFANADKNLPAFDGKLNFKMTIVEHTGDDSWVEDTILKAHECLNSETIPNSNPDCEFCNYRHASHKFD</sequence>
<dbReference type="InterPro" id="IPR038726">
    <property type="entry name" value="PDDEXK_AddAB-type"/>
</dbReference>
<evidence type="ECO:0000259" key="1">
    <source>
        <dbReference type="Pfam" id="PF12705"/>
    </source>
</evidence>
<accession>A0A0G0LKA2</accession>
<dbReference type="PATRIC" id="fig|1618489.3.peg.129"/>